<accession>A0AAW1BDR9</accession>
<keyword evidence="3" id="KW-1185">Reference proteome</keyword>
<organism evidence="2 3">
    <name type="scientific">Crotalus adamanteus</name>
    <name type="common">Eastern diamondback rattlesnake</name>
    <dbReference type="NCBI Taxonomy" id="8729"/>
    <lineage>
        <taxon>Eukaryota</taxon>
        <taxon>Metazoa</taxon>
        <taxon>Chordata</taxon>
        <taxon>Craniata</taxon>
        <taxon>Vertebrata</taxon>
        <taxon>Euteleostomi</taxon>
        <taxon>Lepidosauria</taxon>
        <taxon>Squamata</taxon>
        <taxon>Bifurcata</taxon>
        <taxon>Unidentata</taxon>
        <taxon>Episquamata</taxon>
        <taxon>Toxicofera</taxon>
        <taxon>Serpentes</taxon>
        <taxon>Colubroidea</taxon>
        <taxon>Viperidae</taxon>
        <taxon>Crotalinae</taxon>
        <taxon>Crotalus</taxon>
    </lineage>
</organism>
<reference evidence="2 3" key="1">
    <citation type="journal article" date="2024" name="Proc. Natl. Acad. Sci. U.S.A.">
        <title>The genetic regulatory architecture and epigenomic basis for age-related changes in rattlesnake venom.</title>
        <authorList>
            <person name="Hogan M.P."/>
            <person name="Holding M.L."/>
            <person name="Nystrom G.S."/>
            <person name="Colston T.J."/>
            <person name="Bartlett D.A."/>
            <person name="Mason A.J."/>
            <person name="Ellsworth S.A."/>
            <person name="Rautsaw R.M."/>
            <person name="Lawrence K.C."/>
            <person name="Strickland J.L."/>
            <person name="He B."/>
            <person name="Fraser P."/>
            <person name="Margres M.J."/>
            <person name="Gilbert D.M."/>
            <person name="Gibbs H.L."/>
            <person name="Parkinson C.L."/>
            <person name="Rokyta D.R."/>
        </authorList>
    </citation>
    <scope>NUCLEOTIDE SEQUENCE [LARGE SCALE GENOMIC DNA]</scope>
    <source>
        <strain evidence="2">DRR0105</strain>
    </source>
</reference>
<dbReference type="PANTHER" id="PTHR33487:SF1">
    <property type="entry name" value="CILIA- AND FLAGELLA-ASSOCIATED PROTEIN 54"/>
    <property type="match status" value="1"/>
</dbReference>
<feature type="region of interest" description="Disordered" evidence="1">
    <location>
        <begin position="658"/>
        <end position="688"/>
    </location>
</feature>
<dbReference type="PANTHER" id="PTHR33487">
    <property type="entry name" value="CILIA- AND FLAGELLA-ASSOCIATED PROTEIN 54"/>
    <property type="match status" value="1"/>
</dbReference>
<protein>
    <submittedName>
        <fullName evidence="2">Uncharacterized protein</fullName>
    </submittedName>
</protein>
<proteinExistence type="predicted"/>
<evidence type="ECO:0000256" key="1">
    <source>
        <dbReference type="SAM" id="MobiDB-lite"/>
    </source>
</evidence>
<feature type="region of interest" description="Disordered" evidence="1">
    <location>
        <begin position="714"/>
        <end position="746"/>
    </location>
</feature>
<dbReference type="EMBL" id="JAOTOJ010000006">
    <property type="protein sequence ID" value="KAK9399798.1"/>
    <property type="molecule type" value="Genomic_DNA"/>
</dbReference>
<dbReference type="Proteomes" id="UP001474421">
    <property type="component" value="Unassembled WGS sequence"/>
</dbReference>
<feature type="compositionally biased region" description="Low complexity" evidence="1">
    <location>
        <begin position="714"/>
        <end position="723"/>
    </location>
</feature>
<evidence type="ECO:0000313" key="3">
    <source>
        <dbReference type="Proteomes" id="UP001474421"/>
    </source>
</evidence>
<dbReference type="AlphaFoldDB" id="A0AAW1BDR9"/>
<feature type="compositionally biased region" description="Basic and acidic residues" evidence="1">
    <location>
        <begin position="735"/>
        <end position="745"/>
    </location>
</feature>
<gene>
    <name evidence="2" type="ORF">NXF25_012817</name>
</gene>
<sequence>MDIFQQPPREQLFLASEYIDRAIIAINRAHVLTVLPDGTSVLDNYCKKMTAEEQVLNKTSSSDNERSSIGNNFIMDLHIELIQAQHRIAIKLLNGTQGKDKVVKNDIFLPSQSDNKNPKTKSLARNVSQLKCLTELEIIEKIKKNKLSKALYLMQKATLMLPEGLACSSANQLLEVFWYSIFGCVAEGSNPKARLNNYSLKNTAEAIPADETCVLEVQGLEANQNYIFAVAAYDSDGKIIGDSIGETTKPILAYPPLSVATVRTYLIQVARIDECGRMLVAVELSNWLNDVHYALQSVVNCYGLVAPLIYHKIPSKPVIQILRLWKEYELAIVIINYGKKLLDCSQAPSQVAITGEGTDDILEEEIPSKRQRAQMGIVGKVNENLEVLENMLLRLIKAGQELTGEEDPLFLYPVVSNWQPKTAYKEVLKFKKNSRFLEYFVMLVFRALNEEKLLRIVEWADDVLEYLKKRNRFLLGIKQIPKKKKKVRGSADTKKTMTPDVSKVIELPTPKKRGSKKIGLPKQSTKSSGQVKTPGGKRKQIEEKRKIAFEILIIKLNICSDVYIRRRRFRRLYNEEMPWRAQLNIYLAIVHFSLFKKRTQELYNTENFIPSPDSYDDLNPEMFSLSNSGTIMITSAKEEEITDFKHLSFKRTFSEKISRKTDTPDPTFPAFANGPSLPASSPTLQSISSGSVSSSSILDHNNCLSPEIDAMSESTELTQLSTSGQDSEPIISPERGSKLSDRDTPRLPQGYISVKEREKASCYSAVLEHFTKTFLYFRRAVVVAHRGRHWTLLQNACRDLWNYTREIQKIIKDSASFHAPFPVNKEIFLKTIWLPYYMASDTLLDMIVELQDSNYVKIIEPKGNFGVPSCIGGITIDEGGSNLSFENPLDDVNIIDFQGIRHFILQTLEFLFRLKKWESLVHIAMQFNTITQ</sequence>
<name>A0AAW1BDR9_CROAD</name>
<comment type="caution">
    <text evidence="2">The sequence shown here is derived from an EMBL/GenBank/DDBJ whole genome shotgun (WGS) entry which is preliminary data.</text>
</comment>
<feature type="region of interest" description="Disordered" evidence="1">
    <location>
        <begin position="511"/>
        <end position="539"/>
    </location>
</feature>
<evidence type="ECO:0000313" key="2">
    <source>
        <dbReference type="EMBL" id="KAK9399798.1"/>
    </source>
</evidence>
<dbReference type="GO" id="GO:0060271">
    <property type="term" value="P:cilium assembly"/>
    <property type="evidence" value="ECO:0007669"/>
    <property type="project" value="TreeGrafter"/>
</dbReference>
<feature type="compositionally biased region" description="Polar residues" evidence="1">
    <location>
        <begin position="522"/>
        <end position="531"/>
    </location>
</feature>